<evidence type="ECO:0000259" key="3">
    <source>
        <dbReference type="Pfam" id="PF24817"/>
    </source>
</evidence>
<reference evidence="4 5" key="1">
    <citation type="submission" date="2022-11" db="EMBL/GenBank/DDBJ databases">
        <title>Whole genome sequence of Eschrichtius robustus ER-17-0199.</title>
        <authorList>
            <person name="Bruniche-Olsen A."/>
            <person name="Black A.N."/>
            <person name="Fields C.J."/>
            <person name="Walden K."/>
            <person name="Dewoody J.A."/>
        </authorList>
    </citation>
    <scope>NUCLEOTIDE SEQUENCE [LARGE SCALE GENOMIC DNA]</scope>
    <source>
        <strain evidence="4">ER-17-0199</strain>
        <tissue evidence="4">Blubber</tissue>
    </source>
</reference>
<dbReference type="GO" id="GO:0000278">
    <property type="term" value="P:mitotic cell cycle"/>
    <property type="evidence" value="ECO:0007669"/>
    <property type="project" value="TreeGrafter"/>
</dbReference>
<dbReference type="InterPro" id="IPR001680">
    <property type="entry name" value="WD40_rpt"/>
</dbReference>
<dbReference type="AlphaFoldDB" id="A0AB34HB18"/>
<dbReference type="EMBL" id="JAIQCJ010001624">
    <property type="protein sequence ID" value="KAJ8788392.1"/>
    <property type="molecule type" value="Genomic_DNA"/>
</dbReference>
<feature type="region of interest" description="Disordered" evidence="2">
    <location>
        <begin position="338"/>
        <end position="365"/>
    </location>
</feature>
<accession>A0AB34HB18</accession>
<dbReference type="PROSITE" id="PS50294">
    <property type="entry name" value="WD_REPEATS_REGION"/>
    <property type="match status" value="1"/>
</dbReference>
<dbReference type="PROSITE" id="PS50082">
    <property type="entry name" value="WD_REPEATS_2"/>
    <property type="match status" value="1"/>
</dbReference>
<organism evidence="4 5">
    <name type="scientific">Eschrichtius robustus</name>
    <name type="common">California gray whale</name>
    <name type="synonym">Eschrichtius gibbosus</name>
    <dbReference type="NCBI Taxonomy" id="9764"/>
    <lineage>
        <taxon>Eukaryota</taxon>
        <taxon>Metazoa</taxon>
        <taxon>Chordata</taxon>
        <taxon>Craniata</taxon>
        <taxon>Vertebrata</taxon>
        <taxon>Euteleostomi</taxon>
        <taxon>Mammalia</taxon>
        <taxon>Eutheria</taxon>
        <taxon>Laurasiatheria</taxon>
        <taxon>Artiodactyla</taxon>
        <taxon>Whippomorpha</taxon>
        <taxon>Cetacea</taxon>
        <taxon>Mysticeti</taxon>
        <taxon>Eschrichtiidae</taxon>
        <taxon>Eschrichtius</taxon>
    </lineage>
</organism>
<evidence type="ECO:0000256" key="1">
    <source>
        <dbReference type="PROSITE-ProRule" id="PRU00221"/>
    </source>
</evidence>
<dbReference type="GO" id="GO:0006281">
    <property type="term" value="P:DNA repair"/>
    <property type="evidence" value="ECO:0007669"/>
    <property type="project" value="TreeGrafter"/>
</dbReference>
<feature type="repeat" description="WD" evidence="1">
    <location>
        <begin position="123"/>
        <end position="155"/>
    </location>
</feature>
<keyword evidence="5" id="KW-1185">Reference proteome</keyword>
<dbReference type="GO" id="GO:0003682">
    <property type="term" value="F:chromatin binding"/>
    <property type="evidence" value="ECO:0007669"/>
    <property type="project" value="TreeGrafter"/>
</dbReference>
<dbReference type="InterPro" id="IPR036322">
    <property type="entry name" value="WD40_repeat_dom_sf"/>
</dbReference>
<dbReference type="InterPro" id="IPR015943">
    <property type="entry name" value="WD40/YVTN_repeat-like_dom_sf"/>
</dbReference>
<feature type="domain" description="WDHD1 first WD40" evidence="3">
    <location>
        <begin position="123"/>
        <end position="229"/>
    </location>
</feature>
<gene>
    <name evidence="4" type="ORF">J1605_000448</name>
</gene>
<dbReference type="SUPFAM" id="SSF50978">
    <property type="entry name" value="WD40 repeat-like"/>
    <property type="match status" value="1"/>
</dbReference>
<dbReference type="InterPro" id="IPR057646">
    <property type="entry name" value="WD40_WDHD1_1st"/>
</dbReference>
<feature type="region of interest" description="Disordered" evidence="2">
    <location>
        <begin position="1"/>
        <end position="82"/>
    </location>
</feature>
<evidence type="ECO:0000313" key="5">
    <source>
        <dbReference type="Proteomes" id="UP001159641"/>
    </source>
</evidence>
<dbReference type="GO" id="GO:0006261">
    <property type="term" value="P:DNA-templated DNA replication"/>
    <property type="evidence" value="ECO:0007669"/>
    <property type="project" value="TreeGrafter"/>
</dbReference>
<dbReference type="Proteomes" id="UP001159641">
    <property type="component" value="Unassembled WGS sequence"/>
</dbReference>
<dbReference type="Gene3D" id="2.130.10.10">
    <property type="entry name" value="YVTN repeat-like/Quinoprotein amine dehydrogenase"/>
    <property type="match status" value="1"/>
</dbReference>
<proteinExistence type="predicted"/>
<dbReference type="GO" id="GO:0043596">
    <property type="term" value="C:nuclear replication fork"/>
    <property type="evidence" value="ECO:0007669"/>
    <property type="project" value="TreeGrafter"/>
</dbReference>
<protein>
    <recommendedName>
        <fullName evidence="3">WDHD1 first WD40 domain-containing protein</fullName>
    </recommendedName>
</protein>
<evidence type="ECO:0000256" key="2">
    <source>
        <dbReference type="SAM" id="MobiDB-lite"/>
    </source>
</evidence>
<feature type="compositionally biased region" description="Pro residues" evidence="2">
    <location>
        <begin position="20"/>
        <end position="34"/>
    </location>
</feature>
<keyword evidence="1" id="KW-0853">WD repeat</keyword>
<sequence length="365" mass="38960">MPVCKPPPFGAGFSSQTSQSPPPPASPALPPLPCSGPSLSSSLPQQAAFSQPAGAQLTPPPSDLGRDRAGRGRAGAGAVWEHAERGKRPALVLLPHRCCFSSPFLSRGASVKEKMPATQKPMRYGHTEGHTDVCFDDSGSCIVTCGSDGDVRIWEDLDDDDPKSINVGEKAYSCALKNGKLVTAVSNNTVQVHTFPEGVPDGILTRFTTNANHVIFNGDGAKIAAGSRHQLVVMDLSRCGKFQIRVKHEKGYAICGLSWHPTCGQIAYTDAEGNLGVLENVCDPSGKMSSSKVSSRVEKDYNDLFDGEDTSSAGDFLNDNAVETRSFSKGIINDEEDDDDLMLASGRPRQRSHILEDDENSVGMN</sequence>
<dbReference type="FunFam" id="2.130.10.10:FF:000728">
    <property type="entry name" value="WD repeat and HMG-box DNA-binding protein 1"/>
    <property type="match status" value="1"/>
</dbReference>
<feature type="compositionally biased region" description="Low complexity" evidence="2">
    <location>
        <begin position="35"/>
        <end position="53"/>
    </location>
</feature>
<dbReference type="PANTHER" id="PTHR19932">
    <property type="entry name" value="WD REPEAT AND HMG-BOX DNA BINDING PROTEIN"/>
    <property type="match status" value="1"/>
</dbReference>
<dbReference type="PANTHER" id="PTHR19932:SF10">
    <property type="entry name" value="WD REPEAT AND HMG-BOX DNA-BINDING PROTEIN 1"/>
    <property type="match status" value="1"/>
</dbReference>
<feature type="compositionally biased region" description="Acidic residues" evidence="2">
    <location>
        <begin position="356"/>
        <end position="365"/>
    </location>
</feature>
<name>A0AB34HB18_ESCRO</name>
<dbReference type="SMART" id="SM00320">
    <property type="entry name" value="WD40"/>
    <property type="match status" value="1"/>
</dbReference>
<comment type="caution">
    <text evidence="4">The sequence shown here is derived from an EMBL/GenBank/DDBJ whole genome shotgun (WGS) entry which is preliminary data.</text>
</comment>
<dbReference type="Pfam" id="PF24817">
    <property type="entry name" value="WD40_WDHD1_1st"/>
    <property type="match status" value="1"/>
</dbReference>
<evidence type="ECO:0000313" key="4">
    <source>
        <dbReference type="EMBL" id="KAJ8788392.1"/>
    </source>
</evidence>